<dbReference type="STRING" id="337097.BHF71_05065"/>
<dbReference type="PROSITE" id="PS51411">
    <property type="entry name" value="PSP1_C"/>
    <property type="match status" value="1"/>
</dbReference>
<proteinExistence type="predicted"/>
<dbReference type="PANTHER" id="PTHR43830">
    <property type="entry name" value="PROTEIN PSP1"/>
    <property type="match status" value="1"/>
</dbReference>
<dbReference type="NCBIfam" id="NF041131">
    <property type="entry name" value="RicT_YaaT_fam"/>
    <property type="match status" value="1"/>
</dbReference>
<dbReference type="Pfam" id="PF04468">
    <property type="entry name" value="PSP1"/>
    <property type="match status" value="1"/>
</dbReference>
<accession>A0A1D2YXA1</accession>
<dbReference type="EMBL" id="MIJF01000003">
    <property type="protein sequence ID" value="OEG00278.1"/>
    <property type="molecule type" value="Genomic_DNA"/>
</dbReference>
<name>A0A1D2YXA1_9BACI</name>
<dbReference type="Proteomes" id="UP000243739">
    <property type="component" value="Unassembled WGS sequence"/>
</dbReference>
<evidence type="ECO:0000313" key="2">
    <source>
        <dbReference type="EMBL" id="OEG00278.1"/>
    </source>
</evidence>
<dbReference type="AlphaFoldDB" id="A0A1D2YXA1"/>
<protein>
    <submittedName>
        <fullName evidence="2">Stage 0 sporulation protein</fullName>
    </submittedName>
</protein>
<evidence type="ECO:0000313" key="3">
    <source>
        <dbReference type="Proteomes" id="UP000243739"/>
    </source>
</evidence>
<comment type="caution">
    <text evidence="2">The sequence shown here is derived from an EMBL/GenBank/DDBJ whole genome shotgun (WGS) entry which is preliminary data.</text>
</comment>
<sequence>MYSVVGVRFKKAGKIYYFDPDDLMIDEGQYVIVETARGIEYGQVVIGKKEVSEEDVVLPLKKVIRLANEEDAIIVEKNKADAKAAFNVCLEKIEKHGLEMKLVDVEYTFDRNKIIFYFTADGRVDFRELVKDLAAVFKTRIELRQIGVRDEAKMLGGIGPCGRVLCCKSFLGDFEPVSIKMAKDQNLSLNPAKISGLCGRLMCCLKYENDNYEASKQDLPEVGSNVMTPMGIGRVVGLNILERKVQVELKETQTVEILPLDDVVEGDFEF</sequence>
<dbReference type="PANTHER" id="PTHR43830:SF3">
    <property type="entry name" value="PROTEIN PSP1"/>
    <property type="match status" value="1"/>
</dbReference>
<keyword evidence="3" id="KW-1185">Reference proteome</keyword>
<reference evidence="2 3" key="1">
    <citation type="submission" date="2016-09" db="EMBL/GenBank/DDBJ databases">
        <title>Draft genome sequence for the type strain of Vulcanibacillus modesticaldus BR, a strictly anaerobic, moderately thermophilic, and nitrate-reducing bacterium from deep sea-hydrothermal vents of the Mid-Atlantic Ridge.</title>
        <authorList>
            <person name="Abin C.A."/>
            <person name="Hollibaugh J.T."/>
        </authorList>
    </citation>
    <scope>NUCLEOTIDE SEQUENCE [LARGE SCALE GENOMIC DNA]</scope>
    <source>
        <strain evidence="2 3">BR</strain>
    </source>
</reference>
<dbReference type="GO" id="GO:0005737">
    <property type="term" value="C:cytoplasm"/>
    <property type="evidence" value="ECO:0007669"/>
    <property type="project" value="TreeGrafter"/>
</dbReference>
<dbReference type="OrthoDB" id="9779344at2"/>
<gene>
    <name evidence="2" type="ORF">BHF71_05065</name>
</gene>
<evidence type="ECO:0000259" key="1">
    <source>
        <dbReference type="PROSITE" id="PS51411"/>
    </source>
</evidence>
<organism evidence="2 3">
    <name type="scientific">Vulcanibacillus modesticaldus</name>
    <dbReference type="NCBI Taxonomy" id="337097"/>
    <lineage>
        <taxon>Bacteria</taxon>
        <taxon>Bacillati</taxon>
        <taxon>Bacillota</taxon>
        <taxon>Bacilli</taxon>
        <taxon>Bacillales</taxon>
        <taxon>Bacillaceae</taxon>
        <taxon>Vulcanibacillus</taxon>
    </lineage>
</organism>
<dbReference type="InterPro" id="IPR007557">
    <property type="entry name" value="PSP1_C"/>
</dbReference>
<dbReference type="RefSeq" id="WP_069655814.1">
    <property type="nucleotide sequence ID" value="NZ_MIJF01000003.1"/>
</dbReference>
<dbReference type="InterPro" id="IPR047767">
    <property type="entry name" value="PSP1-like"/>
</dbReference>
<feature type="domain" description="PSP1 C-terminal" evidence="1">
    <location>
        <begin position="61"/>
        <end position="146"/>
    </location>
</feature>